<dbReference type="PANTHER" id="PTHR11360">
    <property type="entry name" value="MONOCARBOXYLATE TRANSPORTER"/>
    <property type="match status" value="1"/>
</dbReference>
<dbReference type="Pfam" id="PF07690">
    <property type="entry name" value="MFS_1"/>
    <property type="match status" value="1"/>
</dbReference>
<feature type="transmembrane region" description="Helical" evidence="6">
    <location>
        <begin position="132"/>
        <end position="157"/>
    </location>
</feature>
<dbReference type="Gene3D" id="1.20.1250.20">
    <property type="entry name" value="MFS general substrate transporter like domains"/>
    <property type="match status" value="2"/>
</dbReference>
<feature type="region of interest" description="Disordered" evidence="5">
    <location>
        <begin position="1"/>
        <end position="50"/>
    </location>
</feature>
<feature type="transmembrane region" description="Helical" evidence="6">
    <location>
        <begin position="258"/>
        <end position="278"/>
    </location>
</feature>
<dbReference type="InterPro" id="IPR036259">
    <property type="entry name" value="MFS_trans_sf"/>
</dbReference>
<dbReference type="RefSeq" id="WP_378246287.1">
    <property type="nucleotide sequence ID" value="NZ_JBHSKF010000003.1"/>
</dbReference>
<feature type="compositionally biased region" description="Low complexity" evidence="5">
    <location>
        <begin position="23"/>
        <end position="50"/>
    </location>
</feature>
<feature type="transmembrane region" description="Helical" evidence="6">
    <location>
        <begin position="226"/>
        <end position="246"/>
    </location>
</feature>
<proteinExistence type="predicted"/>
<keyword evidence="9" id="KW-1185">Reference proteome</keyword>
<dbReference type="Proteomes" id="UP001596157">
    <property type="component" value="Unassembled WGS sequence"/>
</dbReference>
<evidence type="ECO:0000313" key="8">
    <source>
        <dbReference type="EMBL" id="MFC5287411.1"/>
    </source>
</evidence>
<evidence type="ECO:0000256" key="2">
    <source>
        <dbReference type="ARBA" id="ARBA00022692"/>
    </source>
</evidence>
<sequence>MTRPPDPPAVADTPLPQRPTPTDPTTSTPTAPASTAAATTPATTPATTVPATAVTPAATAPVPVTAPATAPAASASAVASAGAGSTPPERARRVRRPHWAWFVAATAFVALVGAAGFRAAPSVLIDPLHREFGWSTATISAAVSINLLLYGLISPFAAALMDRLGMRRVVACALLLVAAGSGLTVFMTASWQLLLLWGVLVGVGTGSMALTFVATVTSRWFVRHQGLVAGVLTAGGAAGQLVFLPLTAHLAADHGWKSASLAVSAAALAVVPLVLLALRERPEDVGTTALGATPTPPAHPSETQLPSAQPQPAQPPPTRSAARAVIVLRAAARHRTFWLLAAGFAICGASTNGLIGTHFVPAAHDHGMPVTTAAGLLALVGLFDIAGTIASGWLTDRVDPRALLAVYYSLRGASLLFLPHLFAATTEPPMWAFIVFYGLDWVATVPPTVVLCRRAFGADGPIVFGWVFAAHQVGAGVAALGAGLIRDHQGHYDLAWYAAGGLCAVAAVLSLRIRSHRAAERAPTAG</sequence>
<evidence type="ECO:0000256" key="4">
    <source>
        <dbReference type="ARBA" id="ARBA00023136"/>
    </source>
</evidence>
<name>A0ABW0EKY0_9PSEU</name>
<evidence type="ECO:0000313" key="9">
    <source>
        <dbReference type="Proteomes" id="UP001596157"/>
    </source>
</evidence>
<dbReference type="InterPro" id="IPR011701">
    <property type="entry name" value="MFS"/>
</dbReference>
<feature type="region of interest" description="Disordered" evidence="5">
    <location>
        <begin position="286"/>
        <end position="318"/>
    </location>
</feature>
<feature type="transmembrane region" description="Helical" evidence="6">
    <location>
        <begin position="494"/>
        <end position="511"/>
    </location>
</feature>
<evidence type="ECO:0000256" key="3">
    <source>
        <dbReference type="ARBA" id="ARBA00022989"/>
    </source>
</evidence>
<evidence type="ECO:0000256" key="6">
    <source>
        <dbReference type="SAM" id="Phobius"/>
    </source>
</evidence>
<feature type="transmembrane region" description="Helical" evidence="6">
    <location>
        <begin position="194"/>
        <end position="214"/>
    </location>
</feature>
<dbReference type="InterPro" id="IPR020846">
    <property type="entry name" value="MFS_dom"/>
</dbReference>
<feature type="transmembrane region" description="Helical" evidence="6">
    <location>
        <begin position="337"/>
        <end position="360"/>
    </location>
</feature>
<dbReference type="PANTHER" id="PTHR11360:SF284">
    <property type="entry name" value="EG:103B4.3 PROTEIN-RELATED"/>
    <property type="match status" value="1"/>
</dbReference>
<feature type="transmembrane region" description="Helical" evidence="6">
    <location>
        <begin position="169"/>
        <end position="188"/>
    </location>
</feature>
<comment type="subcellular location">
    <subcellularLocation>
        <location evidence="1">Cell membrane</location>
        <topology evidence="1">Multi-pass membrane protein</topology>
    </subcellularLocation>
</comment>
<keyword evidence="2 6" id="KW-0812">Transmembrane</keyword>
<feature type="transmembrane region" description="Helical" evidence="6">
    <location>
        <begin position="430"/>
        <end position="451"/>
    </location>
</feature>
<feature type="domain" description="Major facilitator superfamily (MFS) profile" evidence="7">
    <location>
        <begin position="102"/>
        <end position="518"/>
    </location>
</feature>
<evidence type="ECO:0000259" key="7">
    <source>
        <dbReference type="PROSITE" id="PS50850"/>
    </source>
</evidence>
<comment type="caution">
    <text evidence="8">The sequence shown here is derived from an EMBL/GenBank/DDBJ whole genome shotgun (WGS) entry which is preliminary data.</text>
</comment>
<feature type="transmembrane region" description="Helical" evidence="6">
    <location>
        <begin position="372"/>
        <end position="395"/>
    </location>
</feature>
<feature type="transmembrane region" description="Helical" evidence="6">
    <location>
        <begin position="463"/>
        <end position="482"/>
    </location>
</feature>
<organism evidence="8 9">
    <name type="scientific">Actinokineospora guangxiensis</name>
    <dbReference type="NCBI Taxonomy" id="1490288"/>
    <lineage>
        <taxon>Bacteria</taxon>
        <taxon>Bacillati</taxon>
        <taxon>Actinomycetota</taxon>
        <taxon>Actinomycetes</taxon>
        <taxon>Pseudonocardiales</taxon>
        <taxon>Pseudonocardiaceae</taxon>
        <taxon>Actinokineospora</taxon>
    </lineage>
</organism>
<feature type="transmembrane region" description="Helical" evidence="6">
    <location>
        <begin position="99"/>
        <end position="120"/>
    </location>
</feature>
<dbReference type="SUPFAM" id="SSF103473">
    <property type="entry name" value="MFS general substrate transporter"/>
    <property type="match status" value="1"/>
</dbReference>
<dbReference type="CDD" id="cd17355">
    <property type="entry name" value="MFS_YcxA_like"/>
    <property type="match status" value="1"/>
</dbReference>
<dbReference type="EMBL" id="JBHSKF010000003">
    <property type="protein sequence ID" value="MFC5287411.1"/>
    <property type="molecule type" value="Genomic_DNA"/>
</dbReference>
<evidence type="ECO:0000256" key="5">
    <source>
        <dbReference type="SAM" id="MobiDB-lite"/>
    </source>
</evidence>
<dbReference type="PROSITE" id="PS50850">
    <property type="entry name" value="MFS"/>
    <property type="match status" value="1"/>
</dbReference>
<keyword evidence="4 6" id="KW-0472">Membrane</keyword>
<protein>
    <submittedName>
        <fullName evidence="8">MFS transporter</fullName>
    </submittedName>
</protein>
<feature type="transmembrane region" description="Helical" evidence="6">
    <location>
        <begin position="402"/>
        <end position="424"/>
    </location>
</feature>
<reference evidence="9" key="1">
    <citation type="journal article" date="2019" name="Int. J. Syst. Evol. Microbiol.">
        <title>The Global Catalogue of Microorganisms (GCM) 10K type strain sequencing project: providing services to taxonomists for standard genome sequencing and annotation.</title>
        <authorList>
            <consortium name="The Broad Institute Genomics Platform"/>
            <consortium name="The Broad Institute Genome Sequencing Center for Infectious Disease"/>
            <person name="Wu L."/>
            <person name="Ma J."/>
        </authorList>
    </citation>
    <scope>NUCLEOTIDE SEQUENCE [LARGE SCALE GENOMIC DNA]</scope>
    <source>
        <strain evidence="9">CCUG 59778</strain>
    </source>
</reference>
<gene>
    <name evidence="8" type="ORF">ACFPM7_10145</name>
</gene>
<dbReference type="InterPro" id="IPR050327">
    <property type="entry name" value="Proton-linked_MCT"/>
</dbReference>
<accession>A0ABW0EKY0</accession>
<evidence type="ECO:0000256" key="1">
    <source>
        <dbReference type="ARBA" id="ARBA00004651"/>
    </source>
</evidence>
<keyword evidence="3 6" id="KW-1133">Transmembrane helix</keyword>